<name>A0A2H0RE06_9BACT</name>
<sequence length="271" mass="29011">MTPELLEYIKQRRVAGAPDELIRSELASVKWSEAAIVAGLSAVTVPPAQKPQIQTGNVVPTQTVGSSHLASEEQSMSAGEAISSAVTDAQIDVEPVPDAKHSVVVKIVAIIALVLALGVAALLFWQYFLTPGDIAQERDITQNGIKERGEQDANFDATIAQERAKARDAARTSDHASLRATLELYFDSEKKYPPTLDALIPAYREFLPRDPVTNSLYAYSQISGGANFAICIDFETKAPQCFASSETDLLEDETGASTGETDEAKSQGGGL</sequence>
<evidence type="ECO:0008006" key="5">
    <source>
        <dbReference type="Google" id="ProtNLM"/>
    </source>
</evidence>
<comment type="caution">
    <text evidence="3">The sequence shown here is derived from an EMBL/GenBank/DDBJ whole genome shotgun (WGS) entry which is preliminary data.</text>
</comment>
<feature type="transmembrane region" description="Helical" evidence="2">
    <location>
        <begin position="107"/>
        <end position="128"/>
    </location>
</feature>
<evidence type="ECO:0000313" key="3">
    <source>
        <dbReference type="EMBL" id="PIR44791.1"/>
    </source>
</evidence>
<evidence type="ECO:0000256" key="1">
    <source>
        <dbReference type="SAM" id="MobiDB-lite"/>
    </source>
</evidence>
<dbReference type="EMBL" id="PCYI01000019">
    <property type="protein sequence ID" value="PIR44791.1"/>
    <property type="molecule type" value="Genomic_DNA"/>
</dbReference>
<keyword evidence="2" id="KW-0472">Membrane</keyword>
<reference evidence="3 4" key="1">
    <citation type="submission" date="2017-09" db="EMBL/GenBank/DDBJ databases">
        <title>Depth-based differentiation of microbial function through sediment-hosted aquifers and enrichment of novel symbionts in the deep terrestrial subsurface.</title>
        <authorList>
            <person name="Probst A.J."/>
            <person name="Ladd B."/>
            <person name="Jarett J.K."/>
            <person name="Geller-Mcgrath D.E."/>
            <person name="Sieber C.M."/>
            <person name="Emerson J.B."/>
            <person name="Anantharaman K."/>
            <person name="Thomas B.C."/>
            <person name="Malmstrom R."/>
            <person name="Stieglmeier M."/>
            <person name="Klingl A."/>
            <person name="Woyke T."/>
            <person name="Ryan C.M."/>
            <person name="Banfield J.F."/>
        </authorList>
    </citation>
    <scope>NUCLEOTIDE SEQUENCE [LARGE SCALE GENOMIC DNA]</scope>
    <source>
        <strain evidence="3">CG10_big_fil_rev_8_21_14_0_10_51_16</strain>
    </source>
</reference>
<accession>A0A2H0RE06</accession>
<evidence type="ECO:0000256" key="2">
    <source>
        <dbReference type="SAM" id="Phobius"/>
    </source>
</evidence>
<organism evidence="3 4">
    <name type="scientific">Candidatus Vogelbacteria bacterium CG10_big_fil_rev_8_21_14_0_10_51_16</name>
    <dbReference type="NCBI Taxonomy" id="1975045"/>
    <lineage>
        <taxon>Bacteria</taxon>
        <taxon>Candidatus Vogeliibacteriota</taxon>
    </lineage>
</organism>
<feature type="region of interest" description="Disordered" evidence="1">
    <location>
        <begin position="245"/>
        <end position="271"/>
    </location>
</feature>
<protein>
    <recommendedName>
        <fullName evidence="5">Type II secretion system protein GspG C-terminal domain-containing protein</fullName>
    </recommendedName>
</protein>
<gene>
    <name evidence="3" type="ORF">COV10_02815</name>
</gene>
<evidence type="ECO:0000313" key="4">
    <source>
        <dbReference type="Proteomes" id="UP000228767"/>
    </source>
</evidence>
<proteinExistence type="predicted"/>
<keyword evidence="2" id="KW-0812">Transmembrane</keyword>
<dbReference type="AlphaFoldDB" id="A0A2H0RE06"/>
<keyword evidence="2" id="KW-1133">Transmembrane helix</keyword>
<dbReference type="Proteomes" id="UP000228767">
    <property type="component" value="Unassembled WGS sequence"/>
</dbReference>